<evidence type="ECO:0000313" key="10">
    <source>
        <dbReference type="EMBL" id="MDR7294420.1"/>
    </source>
</evidence>
<keyword evidence="2" id="KW-1003">Cell membrane</keyword>
<feature type="transmembrane region" description="Helical" evidence="8">
    <location>
        <begin position="440"/>
        <end position="470"/>
    </location>
</feature>
<sequence>MAHKLYQLAKLAARRPWAFIVSWAVIIGLLVGSAGLFMGKLTNDFAIPGTETQDTLDEVEKIFPEFSGGTGSVVFTTANGNELTDEQKQEISSMLAGLEEDKTALVAADPFKNQAEIANAGNKIEEGKKELAANEKKLADGQKQLDGAKKKISDGQKQLDDGKKQLEAGLKQAQDGAKQLEAAGMTQTQQYMQAKGTIQALEQQQAGLKAKQAELDEGRAELETKQKEIDEGKKKLEEGRAELAQGQRQAESTEGMKFVSDNGASAVAHMQFEGQAEAMETQKREHLLSELHSVESLGIEVYPSTEISSDLNSVFGIGEAIGLVVAGLVLFIMMGTFVGAGLPLVQAVLGVGAGVAGTLAFSSVVDMASITPALALMLGLAVGIDYTLFIVHRHRRQLMQGVDVKESIGLAVGTSGSAVVFAGLTVVIALVALLVPGLPFLSVLGLSAAATVALAVLIAVTLTPALLSLIGQRLVSKRAQKAFDAKQAKQRAHLAGAEAGAGAEADAGAGADTETDGDADRGGHNGWSRFTTGKPWLAALAGVLLLGIIAIPSLKLTTALPDGASEPYGSDAQVAYEKTAEDFGAGFNGPILGFVTLPEGASEAEAQKALYETATKVREIEGVIAASPVEQTDDNRYGLLQIIPTTGPADDKTVDLVETIRAAEHQFEDETGAKLALTGQVTAMIDVSEKMAEALPPYLVIVVGLSLVLLLLVFRSIVVPLIATLGFLLSLAAAFGATVAVYQFGWLGELFGVHVPGPIMSFLPILLTGILFGLAMDYQMFLVTAMREAFVHGASPRAAVRKGMTAAAPVVVAAALIMISVFAGFIFSELSMIRPIGFALAFGVLFDAFVVRLTITPAIMTLLGKHAWFIPGWLDKALPNVDVEGESLSEEIAAAERTATESKDTDTADKNAARA</sequence>
<evidence type="ECO:0000256" key="4">
    <source>
        <dbReference type="ARBA" id="ARBA00022989"/>
    </source>
</evidence>
<feature type="compositionally biased region" description="Basic and acidic residues" evidence="7">
    <location>
        <begin position="898"/>
        <end position="915"/>
    </location>
</feature>
<dbReference type="PROSITE" id="PS50156">
    <property type="entry name" value="SSD"/>
    <property type="match status" value="2"/>
</dbReference>
<dbReference type="PANTHER" id="PTHR33406">
    <property type="entry name" value="MEMBRANE PROTEIN MJ1562-RELATED"/>
    <property type="match status" value="1"/>
</dbReference>
<accession>A0ABU1Z325</accession>
<comment type="subcellular location">
    <subcellularLocation>
        <location evidence="1">Cell membrane</location>
        <topology evidence="1">Multi-pass membrane protein</topology>
    </subcellularLocation>
</comment>
<feature type="region of interest" description="Disordered" evidence="7">
    <location>
        <begin position="894"/>
        <end position="915"/>
    </location>
</feature>
<dbReference type="RefSeq" id="WP_310248168.1">
    <property type="nucleotide sequence ID" value="NZ_JAVDXX010000001.1"/>
</dbReference>
<keyword evidence="4 8" id="KW-1133">Transmembrane helix</keyword>
<feature type="transmembrane region" description="Helical" evidence="8">
    <location>
        <begin position="344"/>
        <end position="364"/>
    </location>
</feature>
<feature type="transmembrane region" description="Helical" evidence="8">
    <location>
        <begin position="695"/>
        <end position="714"/>
    </location>
</feature>
<feature type="domain" description="SSD" evidence="9">
    <location>
        <begin position="340"/>
        <end position="469"/>
    </location>
</feature>
<feature type="transmembrane region" description="Helical" evidence="8">
    <location>
        <begin position="762"/>
        <end position="785"/>
    </location>
</feature>
<keyword evidence="11" id="KW-1185">Reference proteome</keyword>
<dbReference type="InterPro" id="IPR000731">
    <property type="entry name" value="SSD"/>
</dbReference>
<proteinExistence type="predicted"/>
<keyword evidence="3 8" id="KW-0812">Transmembrane</keyword>
<keyword evidence="6" id="KW-0175">Coiled coil</keyword>
<comment type="caution">
    <text evidence="10">The sequence shown here is derived from an EMBL/GenBank/DDBJ whole genome shotgun (WGS) entry which is preliminary data.</text>
</comment>
<dbReference type="EMBL" id="JAVDXX010000001">
    <property type="protein sequence ID" value="MDR7294420.1"/>
    <property type="molecule type" value="Genomic_DNA"/>
</dbReference>
<feature type="transmembrane region" description="Helical" evidence="8">
    <location>
        <begin position="313"/>
        <end position="332"/>
    </location>
</feature>
<feature type="compositionally biased region" description="Low complexity" evidence="7">
    <location>
        <begin position="499"/>
        <end position="512"/>
    </location>
</feature>
<feature type="transmembrane region" description="Helical" evidence="8">
    <location>
        <begin position="806"/>
        <end position="827"/>
    </location>
</feature>
<organism evidence="10 11">
    <name type="scientific">Pseudoglutamicibacter albus</name>
    <dbReference type="NCBI Taxonomy" id="98671"/>
    <lineage>
        <taxon>Bacteria</taxon>
        <taxon>Bacillati</taxon>
        <taxon>Actinomycetota</taxon>
        <taxon>Actinomycetes</taxon>
        <taxon>Micrococcales</taxon>
        <taxon>Micrococcaceae</taxon>
        <taxon>Pseudoglutamicibacter</taxon>
    </lineage>
</organism>
<evidence type="ECO:0000256" key="2">
    <source>
        <dbReference type="ARBA" id="ARBA00022475"/>
    </source>
</evidence>
<evidence type="ECO:0000313" key="11">
    <source>
        <dbReference type="Proteomes" id="UP001180715"/>
    </source>
</evidence>
<feature type="transmembrane region" description="Helical" evidence="8">
    <location>
        <begin position="17"/>
        <end position="38"/>
    </location>
</feature>
<feature type="transmembrane region" description="Helical" evidence="8">
    <location>
        <begin position="833"/>
        <end position="855"/>
    </location>
</feature>
<dbReference type="Proteomes" id="UP001180715">
    <property type="component" value="Unassembled WGS sequence"/>
</dbReference>
<keyword evidence="5 8" id="KW-0472">Membrane</keyword>
<dbReference type="SUPFAM" id="SSF82866">
    <property type="entry name" value="Multidrug efflux transporter AcrB transmembrane domain"/>
    <property type="match status" value="2"/>
</dbReference>
<feature type="transmembrane region" description="Helical" evidence="8">
    <location>
        <begin position="721"/>
        <end position="742"/>
    </location>
</feature>
<gene>
    <name evidence="10" type="ORF">J2S67_001688</name>
</gene>
<feature type="domain" description="SSD" evidence="9">
    <location>
        <begin position="697"/>
        <end position="862"/>
    </location>
</feature>
<dbReference type="Pfam" id="PF03176">
    <property type="entry name" value="MMPL"/>
    <property type="match status" value="2"/>
</dbReference>
<dbReference type="PANTHER" id="PTHR33406:SF13">
    <property type="entry name" value="MEMBRANE PROTEIN YDFJ"/>
    <property type="match status" value="1"/>
</dbReference>
<evidence type="ECO:0000259" key="9">
    <source>
        <dbReference type="PROSITE" id="PS50156"/>
    </source>
</evidence>
<evidence type="ECO:0000256" key="5">
    <source>
        <dbReference type="ARBA" id="ARBA00023136"/>
    </source>
</evidence>
<evidence type="ECO:0000256" key="7">
    <source>
        <dbReference type="SAM" id="MobiDB-lite"/>
    </source>
</evidence>
<evidence type="ECO:0000256" key="6">
    <source>
        <dbReference type="SAM" id="Coils"/>
    </source>
</evidence>
<reference evidence="10" key="1">
    <citation type="submission" date="2023-07" db="EMBL/GenBank/DDBJ databases">
        <title>Sequencing the genomes of 1000 actinobacteria strains.</title>
        <authorList>
            <person name="Klenk H.-P."/>
        </authorList>
    </citation>
    <scope>NUCLEOTIDE SEQUENCE</scope>
    <source>
        <strain evidence="10">DSM 13068</strain>
    </source>
</reference>
<dbReference type="Gene3D" id="1.20.1640.10">
    <property type="entry name" value="Multidrug efflux transporter AcrB transmembrane domain"/>
    <property type="match status" value="2"/>
</dbReference>
<feature type="transmembrane region" description="Helical" evidence="8">
    <location>
        <begin position="536"/>
        <end position="554"/>
    </location>
</feature>
<feature type="coiled-coil region" evidence="6">
    <location>
        <begin position="117"/>
        <end position="249"/>
    </location>
</feature>
<dbReference type="InterPro" id="IPR004869">
    <property type="entry name" value="MMPL_dom"/>
</dbReference>
<protein>
    <submittedName>
        <fullName evidence="10">RND superfamily putative drug exporter</fullName>
    </submittedName>
</protein>
<feature type="transmembrane region" description="Helical" evidence="8">
    <location>
        <begin position="370"/>
        <end position="389"/>
    </location>
</feature>
<name>A0ABU1Z325_9MICC</name>
<evidence type="ECO:0000256" key="1">
    <source>
        <dbReference type="ARBA" id="ARBA00004651"/>
    </source>
</evidence>
<feature type="region of interest" description="Disordered" evidence="7">
    <location>
        <begin position="499"/>
        <end position="526"/>
    </location>
</feature>
<evidence type="ECO:0000256" key="3">
    <source>
        <dbReference type="ARBA" id="ARBA00022692"/>
    </source>
</evidence>
<evidence type="ECO:0000256" key="8">
    <source>
        <dbReference type="SAM" id="Phobius"/>
    </source>
</evidence>
<feature type="transmembrane region" description="Helical" evidence="8">
    <location>
        <begin position="410"/>
        <end position="434"/>
    </location>
</feature>
<dbReference type="InterPro" id="IPR050545">
    <property type="entry name" value="Mycobact_MmpL"/>
</dbReference>